<gene>
    <name evidence="2" type="ORF">DMAD_00855</name>
</gene>
<feature type="region of interest" description="Disordered" evidence="1">
    <location>
        <begin position="1"/>
        <end position="33"/>
    </location>
</feature>
<accession>A0AAU9G099</accession>
<feature type="region of interest" description="Disordered" evidence="1">
    <location>
        <begin position="212"/>
        <end position="251"/>
    </location>
</feature>
<dbReference type="AlphaFoldDB" id="A0AAU9G099"/>
<feature type="compositionally biased region" description="Acidic residues" evidence="1">
    <location>
        <begin position="212"/>
        <end position="244"/>
    </location>
</feature>
<keyword evidence="3" id="KW-1185">Reference proteome</keyword>
<proteinExistence type="predicted"/>
<dbReference type="EMBL" id="AP029266">
    <property type="protein sequence ID" value="BFG00995.1"/>
    <property type="molecule type" value="Genomic_DNA"/>
</dbReference>
<evidence type="ECO:0000256" key="1">
    <source>
        <dbReference type="SAM" id="MobiDB-lite"/>
    </source>
</evidence>
<name>A0AAU9G099_DROMD</name>
<protein>
    <submittedName>
        <fullName evidence="2">Uncharacterized protein</fullName>
    </submittedName>
</protein>
<sequence length="276" mass="30852">MVYYRSRGVYPNPVNSKLTSSKISEMPTDVGSSQLALDEPLDSAPHAHSFKLDPEILPELDKPKVWYDESPEIPPDCDNSKLVRYEVGEICQYENNSQSGTDGDFKFCPYEASPQSLELGPLHDDDDDYQSGVQIIEIFETPRGVPKVTRERAEINRIKKRFLAKEKAYRELVVRHHELYAIYKEKRRAVAEGLAEITKEMDELGYWADDATAEGSEEDPEEGAVYDPEGGIEYDPEYALEEGPGEGPAQCADGHEVALVKVDSEPKSSDAVCAIC</sequence>
<reference evidence="2 3" key="1">
    <citation type="submission" date="2024-02" db="EMBL/GenBank/DDBJ databases">
        <title>A chromosome-level genome assembly of Drosophila madeirensis, a fruit fly species endemic to Madeira island.</title>
        <authorList>
            <person name="Tomihara K."/>
            <person name="Llopart A."/>
            <person name="Yamamoto D."/>
        </authorList>
    </citation>
    <scope>NUCLEOTIDE SEQUENCE [LARGE SCALE GENOMIC DNA]</scope>
    <source>
        <strain evidence="2 3">RF1</strain>
    </source>
</reference>
<evidence type="ECO:0000313" key="2">
    <source>
        <dbReference type="EMBL" id="BFG00995.1"/>
    </source>
</evidence>
<feature type="compositionally biased region" description="Polar residues" evidence="1">
    <location>
        <begin position="13"/>
        <end position="23"/>
    </location>
</feature>
<evidence type="ECO:0000313" key="3">
    <source>
        <dbReference type="Proteomes" id="UP001500889"/>
    </source>
</evidence>
<organism evidence="2 3">
    <name type="scientific">Drosophila madeirensis</name>
    <name type="common">Fruit fly</name>
    <dbReference type="NCBI Taxonomy" id="30013"/>
    <lineage>
        <taxon>Eukaryota</taxon>
        <taxon>Metazoa</taxon>
        <taxon>Ecdysozoa</taxon>
        <taxon>Arthropoda</taxon>
        <taxon>Hexapoda</taxon>
        <taxon>Insecta</taxon>
        <taxon>Pterygota</taxon>
        <taxon>Neoptera</taxon>
        <taxon>Endopterygota</taxon>
        <taxon>Diptera</taxon>
        <taxon>Brachycera</taxon>
        <taxon>Muscomorpha</taxon>
        <taxon>Ephydroidea</taxon>
        <taxon>Drosophilidae</taxon>
        <taxon>Drosophila</taxon>
        <taxon>Sophophora</taxon>
    </lineage>
</organism>
<dbReference type="Proteomes" id="UP001500889">
    <property type="component" value="Chromosome A"/>
</dbReference>